<protein>
    <submittedName>
        <fullName evidence="1">Uncharacterized protein</fullName>
    </submittedName>
</protein>
<keyword evidence="2" id="KW-1185">Reference proteome</keyword>
<proteinExistence type="predicted"/>
<comment type="caution">
    <text evidence="1">The sequence shown here is derived from an EMBL/GenBank/DDBJ whole genome shotgun (WGS) entry which is preliminary data.</text>
</comment>
<dbReference type="EMBL" id="JADBJN010000003">
    <property type="protein sequence ID" value="KAG5672856.1"/>
    <property type="molecule type" value="Genomic_DNA"/>
</dbReference>
<dbReference type="AlphaFoldDB" id="A0A9J6BT24"/>
<reference evidence="1" key="1">
    <citation type="submission" date="2021-03" db="EMBL/GenBank/DDBJ databases">
        <title>Chromosome level genome of the anhydrobiotic midge Polypedilum vanderplanki.</title>
        <authorList>
            <person name="Yoshida Y."/>
            <person name="Kikawada T."/>
            <person name="Gusev O."/>
        </authorList>
    </citation>
    <scope>NUCLEOTIDE SEQUENCE</scope>
    <source>
        <strain evidence="1">NIAS01</strain>
        <tissue evidence="1">Whole body or cell culture</tissue>
    </source>
</reference>
<organism evidence="1 2">
    <name type="scientific">Polypedilum vanderplanki</name>
    <name type="common">Sleeping chironomid midge</name>
    <dbReference type="NCBI Taxonomy" id="319348"/>
    <lineage>
        <taxon>Eukaryota</taxon>
        <taxon>Metazoa</taxon>
        <taxon>Ecdysozoa</taxon>
        <taxon>Arthropoda</taxon>
        <taxon>Hexapoda</taxon>
        <taxon>Insecta</taxon>
        <taxon>Pterygota</taxon>
        <taxon>Neoptera</taxon>
        <taxon>Endopterygota</taxon>
        <taxon>Diptera</taxon>
        <taxon>Nematocera</taxon>
        <taxon>Chironomoidea</taxon>
        <taxon>Chironomidae</taxon>
        <taxon>Chironominae</taxon>
        <taxon>Polypedilum</taxon>
        <taxon>Polypedilum</taxon>
    </lineage>
</organism>
<gene>
    <name evidence="1" type="ORF">PVAND_002945</name>
</gene>
<name>A0A9J6BT24_POLVA</name>
<sequence>MSQPPEGLVWRSQFVEDNEEVEVYSRHLVVKPRVTMYCLTILQVRKMECADSAYCPGLFLILRSSFSYRYLVSDGALKREERHRRGPRQPYASRRKRFSKNRATIKAEDKQFKIFWCKI</sequence>
<dbReference type="Proteomes" id="UP001107558">
    <property type="component" value="Chromosome 3"/>
</dbReference>
<evidence type="ECO:0000313" key="2">
    <source>
        <dbReference type="Proteomes" id="UP001107558"/>
    </source>
</evidence>
<evidence type="ECO:0000313" key="1">
    <source>
        <dbReference type="EMBL" id="KAG5672856.1"/>
    </source>
</evidence>
<accession>A0A9J6BT24</accession>